<gene>
    <name evidence="2" type="ORF">M993_02955</name>
</gene>
<reference evidence="2 3" key="1">
    <citation type="submission" date="2016-04" db="EMBL/GenBank/DDBJ databases">
        <title>ATOL: Assembling a taxonomically balanced genome-scale reconstruction of the evolutionary history of the Enterobacteriaceae.</title>
        <authorList>
            <person name="Plunkett G.III."/>
            <person name="Neeno-Eckwall E.C."/>
            <person name="Glasner J.D."/>
            <person name="Perna N.T."/>
        </authorList>
    </citation>
    <scope>NUCLEOTIDE SEQUENCE [LARGE SCALE GENOMIC DNA]</scope>
    <source>
        <strain evidence="2 3">ATCC 12841</strain>
    </source>
</reference>
<proteinExistence type="predicted"/>
<dbReference type="InterPro" id="IPR008727">
    <property type="entry name" value="PAAR_motif"/>
</dbReference>
<feature type="compositionally biased region" description="Basic and acidic residues" evidence="1">
    <location>
        <begin position="120"/>
        <end position="130"/>
    </location>
</feature>
<dbReference type="RefSeq" id="WP_061554899.1">
    <property type="nucleotide sequence ID" value="NZ_LXEX01000043.1"/>
</dbReference>
<dbReference type="CDD" id="cd14744">
    <property type="entry name" value="PAAR_CT_2"/>
    <property type="match status" value="1"/>
</dbReference>
<organism evidence="2 3">
    <name type="scientific">Obesumbacterium proteus ATCC 12841</name>
    <dbReference type="NCBI Taxonomy" id="1354268"/>
    <lineage>
        <taxon>Bacteria</taxon>
        <taxon>Pseudomonadati</taxon>
        <taxon>Pseudomonadota</taxon>
        <taxon>Gammaproteobacteria</taxon>
        <taxon>Enterobacterales</taxon>
        <taxon>Hafniaceae</taxon>
        <taxon>Obesumbacterium</taxon>
    </lineage>
</organism>
<comment type="caution">
    <text evidence="2">The sequence shown here is derived from an EMBL/GenBank/DDBJ whole genome shotgun (WGS) entry which is preliminary data.</text>
</comment>
<feature type="region of interest" description="Disordered" evidence="1">
    <location>
        <begin position="99"/>
        <end position="140"/>
    </location>
</feature>
<evidence type="ECO:0000256" key="1">
    <source>
        <dbReference type="SAM" id="MobiDB-lite"/>
    </source>
</evidence>
<dbReference type="EMBL" id="LXEX01000043">
    <property type="protein sequence ID" value="OAT58420.1"/>
    <property type="molecule type" value="Genomic_DNA"/>
</dbReference>
<dbReference type="AlphaFoldDB" id="A0AA91IP52"/>
<accession>A0AA91IP52</accession>
<keyword evidence="3" id="KW-1185">Reference proteome</keyword>
<dbReference type="Pfam" id="PF05488">
    <property type="entry name" value="PAAR_motif"/>
    <property type="match status" value="1"/>
</dbReference>
<evidence type="ECO:0000313" key="2">
    <source>
        <dbReference type="EMBL" id="OAT58420.1"/>
    </source>
</evidence>
<name>A0AA91IP52_9GAMM</name>
<dbReference type="Proteomes" id="UP000078431">
    <property type="component" value="Unassembled WGS sequence"/>
</dbReference>
<evidence type="ECO:0008006" key="4">
    <source>
        <dbReference type="Google" id="ProtNLM"/>
    </source>
</evidence>
<sequence>MSIGRFIVMGDKTTCGGVVLEGDPNQTIMGKPTACEGHKVTCGKDGKVYVIKGGISGYWIMSPRAAGDLDSYSTCSCRARLIPSSSAMTYEHVSSTLGASHSAIEPEEPMQYAQSAKKANHSEFVPKDPEPQVEPQPEPRQTVDAGFCVVEIPSNPKEYGDEKIFRDPPAGTRELYDSLNGSGRLKTGSILLVVDPLKQDPHQIATLQKAKARVDAALAPLTDEEADFLYKYRGPIDIFTSFGNGTLGMLSEVGKAYFVEINKTLMRIQETYKNAYITRGALIGQQFYAEREVHFKQLDILLNRFIKTQLNMPQYESIKRTLGLSSRSIMHQWNQSGVSGIEGYATFIENSAKLIKGMKTLGYIGIALDFGNTSNTVYDSCSVGRKDKCTKAAFVEYSRFAGSTGFGAVGGQAVGFGSMSLCMWGLGLATAEVGGAGALLCTAVGVVGGIAGGTKVGQYGGDIGETIGYKLYEITY</sequence>
<protein>
    <recommendedName>
        <fullName evidence="4">PAAR domain-containing protein</fullName>
    </recommendedName>
</protein>
<evidence type="ECO:0000313" key="3">
    <source>
        <dbReference type="Proteomes" id="UP000078431"/>
    </source>
</evidence>